<dbReference type="Gene3D" id="3.40.30.10">
    <property type="entry name" value="Glutaredoxin"/>
    <property type="match status" value="1"/>
</dbReference>
<sequence length="44" mass="4936">MSLQIGQMAPDFSLPSHLGKNVRLQDLRGRNVVLAFFPLAWTPI</sequence>
<dbReference type="EMBL" id="DPBP01000032">
    <property type="protein sequence ID" value="HCE17851.1"/>
    <property type="molecule type" value="Genomic_DNA"/>
</dbReference>
<gene>
    <name evidence="2" type="ORF">DEQ80_08330</name>
</gene>
<dbReference type="Pfam" id="PF00578">
    <property type="entry name" value="AhpC-TSA"/>
    <property type="match status" value="1"/>
</dbReference>
<comment type="caution">
    <text evidence="2">The sequence shown here is derived from an EMBL/GenBank/DDBJ whole genome shotgun (WGS) entry which is preliminary data.</text>
</comment>
<protein>
    <recommendedName>
        <fullName evidence="1">Alkyl hydroperoxide reductase subunit C/ Thiol specific antioxidant domain-containing protein</fullName>
    </recommendedName>
</protein>
<dbReference type="InterPro" id="IPR036249">
    <property type="entry name" value="Thioredoxin-like_sf"/>
</dbReference>
<evidence type="ECO:0000313" key="3">
    <source>
        <dbReference type="Proteomes" id="UP000264141"/>
    </source>
</evidence>
<evidence type="ECO:0000313" key="2">
    <source>
        <dbReference type="EMBL" id="HCE17851.1"/>
    </source>
</evidence>
<dbReference type="STRING" id="229919.GCA_001050195_02629"/>
<evidence type="ECO:0000259" key="1">
    <source>
        <dbReference type="Pfam" id="PF00578"/>
    </source>
</evidence>
<dbReference type="SUPFAM" id="SSF52833">
    <property type="entry name" value="Thioredoxin-like"/>
    <property type="match status" value="1"/>
</dbReference>
<name>A0A3D1JGZ9_9CHLR</name>
<dbReference type="Proteomes" id="UP000264141">
    <property type="component" value="Unassembled WGS sequence"/>
</dbReference>
<dbReference type="GO" id="GO:0016209">
    <property type="term" value="F:antioxidant activity"/>
    <property type="evidence" value="ECO:0007669"/>
    <property type="project" value="InterPro"/>
</dbReference>
<feature type="domain" description="Alkyl hydroperoxide reductase subunit C/ Thiol specific antioxidant" evidence="1">
    <location>
        <begin position="5"/>
        <end position="43"/>
    </location>
</feature>
<reference evidence="2 3" key="1">
    <citation type="journal article" date="2018" name="Nat. Biotechnol.">
        <title>A standardized bacterial taxonomy based on genome phylogeny substantially revises the tree of life.</title>
        <authorList>
            <person name="Parks D.H."/>
            <person name="Chuvochina M."/>
            <person name="Waite D.W."/>
            <person name="Rinke C."/>
            <person name="Skarshewski A."/>
            <person name="Chaumeil P.A."/>
            <person name="Hugenholtz P."/>
        </authorList>
    </citation>
    <scope>NUCLEOTIDE SEQUENCE [LARGE SCALE GENOMIC DNA]</scope>
    <source>
        <strain evidence="2">UBA8781</strain>
    </source>
</reference>
<organism evidence="2 3">
    <name type="scientific">Anaerolinea thermolimosa</name>
    <dbReference type="NCBI Taxonomy" id="229919"/>
    <lineage>
        <taxon>Bacteria</taxon>
        <taxon>Bacillati</taxon>
        <taxon>Chloroflexota</taxon>
        <taxon>Anaerolineae</taxon>
        <taxon>Anaerolineales</taxon>
        <taxon>Anaerolineaceae</taxon>
        <taxon>Anaerolinea</taxon>
    </lineage>
</organism>
<dbReference type="AlphaFoldDB" id="A0A3D1JGZ9"/>
<dbReference type="GO" id="GO:0016491">
    <property type="term" value="F:oxidoreductase activity"/>
    <property type="evidence" value="ECO:0007669"/>
    <property type="project" value="InterPro"/>
</dbReference>
<dbReference type="InterPro" id="IPR000866">
    <property type="entry name" value="AhpC/TSA"/>
</dbReference>
<accession>A0A3D1JGZ9</accession>
<proteinExistence type="predicted"/>